<evidence type="ECO:0000313" key="2">
    <source>
        <dbReference type="EMBL" id="CAL4979081.1"/>
    </source>
</evidence>
<reference evidence="3" key="1">
    <citation type="submission" date="2024-06" db="EMBL/GenBank/DDBJ databases">
        <authorList>
            <person name="Ryan C."/>
        </authorList>
    </citation>
    <scope>NUCLEOTIDE SEQUENCE [LARGE SCALE GENOMIC DNA]</scope>
</reference>
<sequence length="99" mass="10166">MAAKFPSASCKILVVVVAVVMIGLLFSPAAAGHNTGAGEAVTTAMLKQENPQCNPLVGPPYVWPDCDTWCWNEGHPGGYVKADVCCCNSGGGGRLAAES</sequence>
<keyword evidence="1" id="KW-0732">Signal</keyword>
<evidence type="ECO:0000313" key="3">
    <source>
        <dbReference type="Proteomes" id="UP001497457"/>
    </source>
</evidence>
<evidence type="ECO:0000256" key="1">
    <source>
        <dbReference type="SAM" id="SignalP"/>
    </source>
</evidence>
<feature type="signal peptide" evidence="1">
    <location>
        <begin position="1"/>
        <end position="31"/>
    </location>
</feature>
<protein>
    <submittedName>
        <fullName evidence="2">Uncharacterized protein</fullName>
    </submittedName>
</protein>
<feature type="chain" id="PRO_5044822047" evidence="1">
    <location>
        <begin position="32"/>
        <end position="99"/>
    </location>
</feature>
<accession>A0ABC9AGI7</accession>
<reference evidence="2 3" key="2">
    <citation type="submission" date="2024-10" db="EMBL/GenBank/DDBJ databases">
        <authorList>
            <person name="Ryan C."/>
        </authorList>
    </citation>
    <scope>NUCLEOTIDE SEQUENCE [LARGE SCALE GENOMIC DNA]</scope>
</reference>
<dbReference type="AlphaFoldDB" id="A0ABC9AGI7"/>
<proteinExistence type="predicted"/>
<organism evidence="2 3">
    <name type="scientific">Urochloa decumbens</name>
    <dbReference type="NCBI Taxonomy" id="240449"/>
    <lineage>
        <taxon>Eukaryota</taxon>
        <taxon>Viridiplantae</taxon>
        <taxon>Streptophyta</taxon>
        <taxon>Embryophyta</taxon>
        <taxon>Tracheophyta</taxon>
        <taxon>Spermatophyta</taxon>
        <taxon>Magnoliopsida</taxon>
        <taxon>Liliopsida</taxon>
        <taxon>Poales</taxon>
        <taxon>Poaceae</taxon>
        <taxon>PACMAD clade</taxon>
        <taxon>Panicoideae</taxon>
        <taxon>Panicodae</taxon>
        <taxon>Paniceae</taxon>
        <taxon>Melinidinae</taxon>
        <taxon>Urochloa</taxon>
    </lineage>
</organism>
<name>A0ABC9AGI7_9POAL</name>
<dbReference type="EMBL" id="OZ075131">
    <property type="protein sequence ID" value="CAL4979081.1"/>
    <property type="molecule type" value="Genomic_DNA"/>
</dbReference>
<keyword evidence="3" id="KW-1185">Reference proteome</keyword>
<gene>
    <name evidence="2" type="ORF">URODEC1_LOCUS55103</name>
</gene>
<dbReference type="Proteomes" id="UP001497457">
    <property type="component" value="Chromosome 21rd"/>
</dbReference>